<dbReference type="InterPro" id="IPR050361">
    <property type="entry name" value="MPP/UQCRC_Complex"/>
</dbReference>
<sequence>MNETYFKQLEETLYHEQLPNGLNVYILPKKGFSKTYVTFTTNYGSVDREFIPHGKEEPVIVPDGIAHFLEHKMFEKEDGDVFQKFSENGASANAFTSFTRTAYLFSSTDLVLENTKVLLDFVQQPYFTEQTVEKEKGIIAQEITMYDDQPDWRLYFGAIENMYKEHPVKIDIAGTVESIKQITADHLYECYNTFYHPSNMIVFVVGAVNPEKMMTFIKEDQASKSFEPPQEIKRFFPNEQNAVAISERTLQMDVQKPKVIFGIKSNNTTISGKEMLNYELSMQVAVEMIFGRTSSFYQNVYETGLIDESYSADYSMEHGYGFTMIGSDSINPDMLVHAVKQTITDNSKEWKFSEEDLKRITRKKIGFFLRALNSIEYIANQFTRYSFNNMNLFDVVPALENLTMEQVKEAFESLKNENTHSVFKIIPNLKKNDE</sequence>
<dbReference type="RefSeq" id="WP_151699532.1">
    <property type="nucleotide sequence ID" value="NZ_CP031223.1"/>
</dbReference>
<dbReference type="KEGG" id="psyo:PB01_06975"/>
<organism evidence="3 4">
    <name type="scientific">Psychrobacillus glaciei</name>
    <dbReference type="NCBI Taxonomy" id="2283160"/>
    <lineage>
        <taxon>Bacteria</taxon>
        <taxon>Bacillati</taxon>
        <taxon>Bacillota</taxon>
        <taxon>Bacilli</taxon>
        <taxon>Bacillales</taxon>
        <taxon>Bacillaceae</taxon>
        <taxon>Psychrobacillus</taxon>
    </lineage>
</organism>
<reference evidence="3 4" key="1">
    <citation type="submission" date="2018-07" db="EMBL/GenBank/DDBJ databases">
        <title>Complete genome sequence of Psychrobacillus sp. PB01, isolated from iceberg, and comparative genome analysis of Psychrobacillus strains.</title>
        <authorList>
            <person name="Lee P.C."/>
        </authorList>
    </citation>
    <scope>NUCLEOTIDE SEQUENCE [LARGE SCALE GENOMIC DNA]</scope>
    <source>
        <strain evidence="3 4">PB01</strain>
    </source>
</reference>
<proteinExistence type="predicted"/>
<dbReference type="OrthoDB" id="9811314at2"/>
<dbReference type="InterPro" id="IPR011249">
    <property type="entry name" value="Metalloenz_LuxS/M16"/>
</dbReference>
<protein>
    <submittedName>
        <fullName evidence="3">Insulinase family protein</fullName>
    </submittedName>
</protein>
<dbReference type="PANTHER" id="PTHR11851">
    <property type="entry name" value="METALLOPROTEASE"/>
    <property type="match status" value="1"/>
</dbReference>
<dbReference type="InterPro" id="IPR011765">
    <property type="entry name" value="Pept_M16_N"/>
</dbReference>
<dbReference type="AlphaFoldDB" id="A0A5J6SMB4"/>
<dbReference type="Pfam" id="PF00675">
    <property type="entry name" value="Peptidase_M16"/>
    <property type="match status" value="1"/>
</dbReference>
<feature type="domain" description="Peptidase M16 C-terminal" evidence="2">
    <location>
        <begin position="182"/>
        <end position="361"/>
    </location>
</feature>
<dbReference type="Proteomes" id="UP000325517">
    <property type="component" value="Chromosome"/>
</dbReference>
<dbReference type="Gene3D" id="3.30.830.10">
    <property type="entry name" value="Metalloenzyme, LuxS/M16 peptidase-like"/>
    <property type="match status" value="2"/>
</dbReference>
<dbReference type="SUPFAM" id="SSF63411">
    <property type="entry name" value="LuxS/MPP-like metallohydrolase"/>
    <property type="match status" value="2"/>
</dbReference>
<accession>A0A5J6SMB4</accession>
<evidence type="ECO:0000259" key="2">
    <source>
        <dbReference type="Pfam" id="PF05193"/>
    </source>
</evidence>
<name>A0A5J6SMB4_9BACI</name>
<dbReference type="PANTHER" id="PTHR11851:SF134">
    <property type="entry name" value="ZINC-DEPENDENT PROTEASE"/>
    <property type="match status" value="1"/>
</dbReference>
<evidence type="ECO:0000313" key="4">
    <source>
        <dbReference type="Proteomes" id="UP000325517"/>
    </source>
</evidence>
<dbReference type="GO" id="GO:0046872">
    <property type="term" value="F:metal ion binding"/>
    <property type="evidence" value="ECO:0007669"/>
    <property type="project" value="InterPro"/>
</dbReference>
<dbReference type="InterPro" id="IPR007863">
    <property type="entry name" value="Peptidase_M16_C"/>
</dbReference>
<keyword evidence="4" id="KW-1185">Reference proteome</keyword>
<evidence type="ECO:0000259" key="1">
    <source>
        <dbReference type="Pfam" id="PF00675"/>
    </source>
</evidence>
<dbReference type="EMBL" id="CP031223">
    <property type="protein sequence ID" value="QFF98593.1"/>
    <property type="molecule type" value="Genomic_DNA"/>
</dbReference>
<evidence type="ECO:0000313" key="3">
    <source>
        <dbReference type="EMBL" id="QFF98593.1"/>
    </source>
</evidence>
<dbReference type="Pfam" id="PF05193">
    <property type="entry name" value="Peptidase_M16_C"/>
    <property type="match status" value="1"/>
</dbReference>
<dbReference type="NCBIfam" id="NF047421">
    <property type="entry name" value="YfmH_fam"/>
    <property type="match status" value="1"/>
</dbReference>
<feature type="domain" description="Peptidase M16 N-terminal" evidence="1">
    <location>
        <begin position="64"/>
        <end position="175"/>
    </location>
</feature>
<gene>
    <name evidence="3" type="ORF">PB01_06975</name>
</gene>